<keyword evidence="1" id="KW-1133">Transmembrane helix</keyword>
<evidence type="ECO:0000256" key="1">
    <source>
        <dbReference type="SAM" id="Phobius"/>
    </source>
</evidence>
<dbReference type="AlphaFoldDB" id="S0DG93"/>
<feature type="transmembrane region" description="Helical" evidence="1">
    <location>
        <begin position="7"/>
        <end position="39"/>
    </location>
</feature>
<feature type="transmembrane region" description="Helical" evidence="1">
    <location>
        <begin position="45"/>
        <end position="74"/>
    </location>
</feature>
<reference evidence="2" key="1">
    <citation type="journal article" date="2013" name="Genome Biol. Evol.">
        <title>Deep Sequencing of Mixed Total DNA without Barcodes Allows Efficient Assembly of Highly Plastic Ascidian Mitochondrial Genomes.</title>
        <authorList>
            <person name="Rubinstein N."/>
            <person name="Feldstein T."/>
            <person name="Shenkar N."/>
            <person name="Botero Castro F."/>
            <person name="Griggio F."/>
            <person name="Mastrototaro F."/>
            <person name="Delsuc F."/>
            <person name="Douzery E.J.P."/>
            <person name="Gissi C."/>
            <person name="Huchon D."/>
        </authorList>
    </citation>
    <scope>NUCLEOTIDE SEQUENCE</scope>
    <source>
        <tissue evidence="2">Colony</tissue>
    </source>
</reference>
<keyword evidence="1" id="KW-0812">Transmembrane</keyword>
<name>S0DG93_9ASCI</name>
<proteinExistence type="predicted"/>
<gene>
    <name evidence="2" type="primary">nad4L</name>
</gene>
<protein>
    <submittedName>
        <fullName evidence="2">NADH dehydrogenase subunit 4L</fullName>
    </submittedName>
</protein>
<keyword evidence="1" id="KW-0472">Membrane</keyword>
<organism evidence="2">
    <name type="scientific">Botrylloides nigrum</name>
    <dbReference type="NCBI Taxonomy" id="1256663"/>
    <lineage>
        <taxon>Eukaryota</taxon>
        <taxon>Metazoa</taxon>
        <taxon>Chordata</taxon>
        <taxon>Tunicata</taxon>
        <taxon>Ascidiacea</taxon>
        <taxon>Stolidobranchia</taxon>
        <taxon>Styelidae</taxon>
        <taxon>Botrylloides</taxon>
    </lineage>
</organism>
<sequence length="80" mass="9417">MYLLFLVCFFFVFFFFMKFELMFLLVCLEMIFMFIVFSVSMGMGVVWLGLVLLCISACEGVLGVTFLVVLNMYYMGFFQK</sequence>
<dbReference type="EMBL" id="HF548559">
    <property type="protein sequence ID" value="CCO25782.1"/>
    <property type="molecule type" value="Genomic_DNA"/>
</dbReference>
<geneLocation type="mitochondrion" evidence="2"/>
<keyword evidence="2" id="KW-0496">Mitochondrion</keyword>
<accession>S0DG93</accession>
<evidence type="ECO:0000313" key="2">
    <source>
        <dbReference type="EMBL" id="CCO25782.1"/>
    </source>
</evidence>